<reference evidence="1" key="1">
    <citation type="submission" date="2013-02" db="EMBL/GenBank/DDBJ databases">
        <title>Comparative genomics of Borrelia species.</title>
        <authorList>
            <person name="Schwan T.G."/>
            <person name="Raffel S.J."/>
            <person name="Porcella S.F."/>
        </authorList>
    </citation>
    <scope>NUCLEOTIDE SEQUENCE</scope>
    <source>
        <strain evidence="1">DOU</strain>
        <plasmid evidence="1">unnamed</plasmid>
    </source>
</reference>
<name>W5SLZ0_9SPIR</name>
<protein>
    <submittedName>
        <fullName evidence="1">Variable outer membrane protein</fullName>
    </submittedName>
</protein>
<gene>
    <name evidence="1" type="ORF">BCD_1789</name>
</gene>
<keyword evidence="1" id="KW-0614">Plasmid</keyword>
<geneLocation type="plasmid" evidence="1">
    <name>unnamed</name>
</geneLocation>
<accession>W5SLZ0</accession>
<organism evidence="1">
    <name type="scientific">Borrelia crocidurae DOU</name>
    <dbReference type="NCBI Taxonomy" id="1293575"/>
    <lineage>
        <taxon>Bacteria</taxon>
        <taxon>Pseudomonadati</taxon>
        <taxon>Spirochaetota</taxon>
        <taxon>Spirochaetia</taxon>
        <taxon>Spirochaetales</taxon>
        <taxon>Borreliaceae</taxon>
        <taxon>Borrelia</taxon>
    </lineage>
</organism>
<dbReference type="EMBL" id="CP004339">
    <property type="protein sequence ID" value="AHH07855.1"/>
    <property type="molecule type" value="Genomic_DNA"/>
</dbReference>
<dbReference type="AlphaFoldDB" id="W5SLZ0"/>
<evidence type="ECO:0000313" key="1">
    <source>
        <dbReference type="EMBL" id="AHH07855.1"/>
    </source>
</evidence>
<sequence>MGEIGKIEEGAKEAASGAIGDVIGNAKKG</sequence>
<dbReference type="HOGENOM" id="CLU_3408848_0_0_12"/>
<proteinExistence type="predicted"/>